<comment type="caution">
    <text evidence="2">The sequence shown here is derived from an EMBL/GenBank/DDBJ whole genome shotgun (WGS) entry which is preliminary data.</text>
</comment>
<organism evidence="2 3">
    <name type="scientific">Caldovatus sediminis</name>
    <dbReference type="NCBI Taxonomy" id="2041189"/>
    <lineage>
        <taxon>Bacteria</taxon>
        <taxon>Pseudomonadati</taxon>
        <taxon>Pseudomonadota</taxon>
        <taxon>Alphaproteobacteria</taxon>
        <taxon>Acetobacterales</taxon>
        <taxon>Roseomonadaceae</taxon>
        <taxon>Caldovatus</taxon>
    </lineage>
</organism>
<keyword evidence="3" id="KW-1185">Reference proteome</keyword>
<evidence type="ECO:0000313" key="2">
    <source>
        <dbReference type="EMBL" id="GGG39381.1"/>
    </source>
</evidence>
<reference evidence="2 3" key="1">
    <citation type="journal article" date="2014" name="Int. J. Syst. Evol. Microbiol.">
        <title>Complete genome sequence of Corynebacterium casei LMG S-19264T (=DSM 44701T), isolated from a smear-ripened cheese.</title>
        <authorList>
            <consortium name="US DOE Joint Genome Institute (JGI-PGF)"/>
            <person name="Walter F."/>
            <person name="Albersmeier A."/>
            <person name="Kalinowski J."/>
            <person name="Ruckert C."/>
        </authorList>
    </citation>
    <scope>NUCLEOTIDE SEQUENCE [LARGE SCALE GENOMIC DNA]</scope>
    <source>
        <strain evidence="2 3">CGMCC 1.16330</strain>
    </source>
</reference>
<feature type="compositionally biased region" description="Low complexity" evidence="1">
    <location>
        <begin position="77"/>
        <end position="86"/>
    </location>
</feature>
<proteinExistence type="predicted"/>
<dbReference type="AlphaFoldDB" id="A0A8J2ZCW6"/>
<dbReference type="RefSeq" id="WP_188901364.1">
    <property type="nucleotide sequence ID" value="NZ_BMKS01000008.1"/>
</dbReference>
<evidence type="ECO:0008006" key="4">
    <source>
        <dbReference type="Google" id="ProtNLM"/>
    </source>
</evidence>
<evidence type="ECO:0000256" key="1">
    <source>
        <dbReference type="SAM" id="MobiDB-lite"/>
    </source>
</evidence>
<sequence>MIAAAQPGRVASQRELARRLGVSHTALQKAQRAGRIAPEPDGAWDVEKVRTRLAESSDPARKTAAMAAPPTAPAAPRPMVSPHQPVVAPPPAPDPLPRAAQNTFHDARTANEVLKAQERRLRLDERRGRLVDKARALLLVHRLAKEERDAILAWPARVAAEMAAELGVDAHRLQTMMDQRLRAHLAARHDVRVQVS</sequence>
<feature type="region of interest" description="Disordered" evidence="1">
    <location>
        <begin position="25"/>
        <end position="90"/>
    </location>
</feature>
<accession>A0A8J2ZCW6</accession>
<feature type="compositionally biased region" description="Basic and acidic residues" evidence="1">
    <location>
        <begin position="45"/>
        <end position="61"/>
    </location>
</feature>
<protein>
    <recommendedName>
        <fullName evidence="4">Elements of external origin</fullName>
    </recommendedName>
</protein>
<dbReference type="EMBL" id="BMKS01000008">
    <property type="protein sequence ID" value="GGG39381.1"/>
    <property type="molecule type" value="Genomic_DNA"/>
</dbReference>
<gene>
    <name evidence="2" type="ORF">GCM10010964_28690</name>
</gene>
<dbReference type="Proteomes" id="UP000597507">
    <property type="component" value="Unassembled WGS sequence"/>
</dbReference>
<name>A0A8J2ZCW6_9PROT</name>
<evidence type="ECO:0000313" key="3">
    <source>
        <dbReference type="Proteomes" id="UP000597507"/>
    </source>
</evidence>